<sequence>MSTKKQNTNTRDNANTGPATLVDGWVAIEKVVNEQNGNDADAISKIEQAVPTFTGEGTVKELKSVSDIIKKHKEDQEKRLEGVEKMVREELPKQALSSMKDLIQQKIKEEIARQVHEEVNAQIGCFLKPTLRDQIQDSEAHLRKLTDAIQNTKALKENGMIEPHELSRELEPLLGVDGAKSMWWPKDLDHLCSYDKGRMKQLLESYGLPVQESSWNANLNRFLSHIGVRFQLTVVEPDSDDAKSVEDDQKATAATADGTGSDSATAAGANDQAQTSVLVNV</sequence>
<reference evidence="2 3" key="1">
    <citation type="journal article" date="2016" name="Mol. Biol. Evol.">
        <title>Comparative Genomics of Early-Diverging Mushroom-Forming Fungi Provides Insights into the Origins of Lignocellulose Decay Capabilities.</title>
        <authorList>
            <person name="Nagy L.G."/>
            <person name="Riley R."/>
            <person name="Tritt A."/>
            <person name="Adam C."/>
            <person name="Daum C."/>
            <person name="Floudas D."/>
            <person name="Sun H."/>
            <person name="Yadav J.S."/>
            <person name="Pangilinan J."/>
            <person name="Larsson K.H."/>
            <person name="Matsuura K."/>
            <person name="Barry K."/>
            <person name="Labutti K."/>
            <person name="Kuo R."/>
            <person name="Ohm R.A."/>
            <person name="Bhattacharya S.S."/>
            <person name="Shirouzu T."/>
            <person name="Yoshinaga Y."/>
            <person name="Martin F.M."/>
            <person name="Grigoriev I.V."/>
            <person name="Hibbett D.S."/>
        </authorList>
    </citation>
    <scope>NUCLEOTIDE SEQUENCE [LARGE SCALE GENOMIC DNA]</scope>
    <source>
        <strain evidence="2 3">HHB14362 ss-1</strain>
    </source>
</reference>
<gene>
    <name evidence="2" type="ORF">NEOLEDRAFT_1136383</name>
</gene>
<feature type="compositionally biased region" description="Basic and acidic residues" evidence="1">
    <location>
        <begin position="240"/>
        <end position="250"/>
    </location>
</feature>
<dbReference type="AlphaFoldDB" id="A0A165RBU8"/>
<evidence type="ECO:0000313" key="3">
    <source>
        <dbReference type="Proteomes" id="UP000076761"/>
    </source>
</evidence>
<protein>
    <submittedName>
        <fullName evidence="2">Uncharacterized protein</fullName>
    </submittedName>
</protein>
<dbReference type="STRING" id="1314782.A0A165RBU8"/>
<accession>A0A165RBU8</accession>
<dbReference type="EMBL" id="KV425584">
    <property type="protein sequence ID" value="KZT23589.1"/>
    <property type="molecule type" value="Genomic_DNA"/>
</dbReference>
<organism evidence="2 3">
    <name type="scientific">Neolentinus lepideus HHB14362 ss-1</name>
    <dbReference type="NCBI Taxonomy" id="1314782"/>
    <lineage>
        <taxon>Eukaryota</taxon>
        <taxon>Fungi</taxon>
        <taxon>Dikarya</taxon>
        <taxon>Basidiomycota</taxon>
        <taxon>Agaricomycotina</taxon>
        <taxon>Agaricomycetes</taxon>
        <taxon>Gloeophyllales</taxon>
        <taxon>Gloeophyllaceae</taxon>
        <taxon>Neolentinus</taxon>
    </lineage>
</organism>
<keyword evidence="3" id="KW-1185">Reference proteome</keyword>
<dbReference type="Proteomes" id="UP000076761">
    <property type="component" value="Unassembled WGS sequence"/>
</dbReference>
<evidence type="ECO:0000256" key="1">
    <source>
        <dbReference type="SAM" id="MobiDB-lite"/>
    </source>
</evidence>
<name>A0A165RBU8_9AGAM</name>
<evidence type="ECO:0000313" key="2">
    <source>
        <dbReference type="EMBL" id="KZT23589.1"/>
    </source>
</evidence>
<feature type="compositionally biased region" description="Polar residues" evidence="1">
    <location>
        <begin position="271"/>
        <end position="281"/>
    </location>
</feature>
<feature type="region of interest" description="Disordered" evidence="1">
    <location>
        <begin position="239"/>
        <end position="281"/>
    </location>
</feature>
<dbReference type="InParanoid" id="A0A165RBU8"/>
<proteinExistence type="predicted"/>
<feature type="compositionally biased region" description="Low complexity" evidence="1">
    <location>
        <begin position="251"/>
        <end position="269"/>
    </location>
</feature>
<dbReference type="OrthoDB" id="3181072at2759"/>